<dbReference type="PANTHER" id="PTHR22683">
    <property type="entry name" value="SPORULATION PROTEIN RELATED"/>
    <property type="match status" value="1"/>
</dbReference>
<evidence type="ECO:0000313" key="14">
    <source>
        <dbReference type="Proteomes" id="UP000066986"/>
    </source>
</evidence>
<evidence type="ECO:0000259" key="12">
    <source>
        <dbReference type="PROSITE" id="PS50901"/>
    </source>
</evidence>
<comment type="similarity">
    <text evidence="2">Belongs to the FtsK/SpoIIIE/SftA family.</text>
</comment>
<evidence type="ECO:0000256" key="3">
    <source>
        <dbReference type="ARBA" id="ARBA00020887"/>
    </source>
</evidence>
<evidence type="ECO:0000256" key="5">
    <source>
        <dbReference type="ARBA" id="ARBA00022829"/>
    </source>
</evidence>
<comment type="subunit">
    <text evidence="8">Homohexamer. Forms a ring that surrounds DNA.</text>
</comment>
<accession>A0AAU8ULH0</accession>
<dbReference type="Pfam" id="PF17854">
    <property type="entry name" value="FtsK_alpha"/>
    <property type="match status" value="1"/>
</dbReference>
<evidence type="ECO:0000256" key="8">
    <source>
        <dbReference type="ARBA" id="ARBA00025923"/>
    </source>
</evidence>
<dbReference type="InterPro" id="IPR002543">
    <property type="entry name" value="FtsK_dom"/>
</dbReference>
<dbReference type="Gene3D" id="3.30.980.40">
    <property type="match status" value="1"/>
</dbReference>
<keyword evidence="11" id="KW-1133">Transmembrane helix</keyword>
<evidence type="ECO:0000256" key="7">
    <source>
        <dbReference type="ARBA" id="ARBA00023125"/>
    </source>
</evidence>
<keyword evidence="11" id="KW-0812">Transmembrane</keyword>
<dbReference type="GO" id="GO:0003677">
    <property type="term" value="F:DNA binding"/>
    <property type="evidence" value="ECO:0007669"/>
    <property type="project" value="UniProtKB-KW"/>
</dbReference>
<feature type="region of interest" description="Disordered" evidence="10">
    <location>
        <begin position="780"/>
        <end position="807"/>
    </location>
</feature>
<evidence type="ECO:0000313" key="13">
    <source>
        <dbReference type="EMBL" id="AMC00727.1"/>
    </source>
</evidence>
<keyword evidence="7" id="KW-0238">DNA-binding</keyword>
<dbReference type="SUPFAM" id="SSF52540">
    <property type="entry name" value="P-loop containing nucleoside triphosphate hydrolases"/>
    <property type="match status" value="1"/>
</dbReference>
<dbReference type="AlphaFoldDB" id="A0AAU8ULH0"/>
<evidence type="ECO:0000256" key="1">
    <source>
        <dbReference type="ARBA" id="ARBA00004141"/>
    </source>
</evidence>
<keyword evidence="13" id="KW-0131">Cell cycle</keyword>
<dbReference type="GO" id="GO:0007059">
    <property type="term" value="P:chromosome segregation"/>
    <property type="evidence" value="ECO:0007669"/>
    <property type="project" value="UniProtKB-KW"/>
</dbReference>
<gene>
    <name evidence="13" type="ORF">AWM76_03685</name>
</gene>
<proteinExistence type="inferred from homology"/>
<feature type="transmembrane region" description="Helical" evidence="11">
    <location>
        <begin position="158"/>
        <end position="177"/>
    </location>
</feature>
<dbReference type="InterPro" id="IPR027417">
    <property type="entry name" value="P-loop_NTPase"/>
</dbReference>
<evidence type="ECO:0000256" key="4">
    <source>
        <dbReference type="ARBA" id="ARBA00022741"/>
    </source>
</evidence>
<dbReference type="Proteomes" id="UP000066986">
    <property type="component" value="Chromosome"/>
</dbReference>
<dbReference type="EMBL" id="CP014164">
    <property type="protein sequence ID" value="AMC00727.1"/>
    <property type="molecule type" value="Genomic_DNA"/>
</dbReference>
<feature type="transmembrane region" description="Helical" evidence="11">
    <location>
        <begin position="20"/>
        <end position="43"/>
    </location>
</feature>
<dbReference type="Gene3D" id="1.10.10.10">
    <property type="entry name" value="Winged helix-like DNA-binding domain superfamily/Winged helix DNA-binding domain"/>
    <property type="match status" value="1"/>
</dbReference>
<feature type="transmembrane region" description="Helical" evidence="11">
    <location>
        <begin position="49"/>
        <end position="71"/>
    </location>
</feature>
<evidence type="ECO:0000256" key="10">
    <source>
        <dbReference type="SAM" id="MobiDB-lite"/>
    </source>
</evidence>
<dbReference type="GO" id="GO:0005524">
    <property type="term" value="F:ATP binding"/>
    <property type="evidence" value="ECO:0007669"/>
    <property type="project" value="UniProtKB-UniRule"/>
</dbReference>
<evidence type="ECO:0000256" key="2">
    <source>
        <dbReference type="ARBA" id="ARBA00006474"/>
    </source>
</evidence>
<dbReference type="SMART" id="SM00382">
    <property type="entry name" value="AAA"/>
    <property type="match status" value="1"/>
</dbReference>
<feature type="transmembrane region" description="Helical" evidence="11">
    <location>
        <begin position="78"/>
        <end position="100"/>
    </location>
</feature>
<feature type="region of interest" description="Disordered" evidence="10">
    <location>
        <begin position="296"/>
        <end position="319"/>
    </location>
</feature>
<feature type="region of interest" description="Disordered" evidence="10">
    <location>
        <begin position="216"/>
        <end position="256"/>
    </location>
</feature>
<dbReference type="Pfam" id="PF01580">
    <property type="entry name" value="FtsK_SpoIIIE"/>
    <property type="match status" value="1"/>
</dbReference>
<dbReference type="GO" id="GO:0016020">
    <property type="term" value="C:membrane"/>
    <property type="evidence" value="ECO:0007669"/>
    <property type="project" value="UniProtKB-SubCell"/>
</dbReference>
<dbReference type="SMART" id="SM00843">
    <property type="entry name" value="Ftsk_gamma"/>
    <property type="match status" value="1"/>
</dbReference>
<dbReference type="CDD" id="cd01127">
    <property type="entry name" value="TrwB_TraG_TraD_VirD4"/>
    <property type="match status" value="1"/>
</dbReference>
<feature type="domain" description="FtsK" evidence="12">
    <location>
        <begin position="468"/>
        <end position="665"/>
    </location>
</feature>
<dbReference type="RefSeq" id="WP_003143486.1">
    <property type="nucleotide sequence ID" value="NZ_CP014164.1"/>
</dbReference>
<dbReference type="KEGG" id="avs:AWM76_03685"/>
<protein>
    <recommendedName>
        <fullName evidence="3">DNA translocase FtsK</fullName>
    </recommendedName>
</protein>
<dbReference type="InterPro" id="IPR036388">
    <property type="entry name" value="WH-like_DNA-bd_sf"/>
</dbReference>
<feature type="binding site" evidence="9">
    <location>
        <begin position="486"/>
        <end position="493"/>
    </location>
    <ligand>
        <name>ATP</name>
        <dbReference type="ChEBI" id="CHEBI:30616"/>
    </ligand>
</feature>
<feature type="transmembrane region" description="Helical" evidence="11">
    <location>
        <begin position="134"/>
        <end position="151"/>
    </location>
</feature>
<dbReference type="Gene3D" id="3.40.50.300">
    <property type="entry name" value="P-loop containing nucleotide triphosphate hydrolases"/>
    <property type="match status" value="1"/>
</dbReference>
<evidence type="ECO:0000256" key="6">
    <source>
        <dbReference type="ARBA" id="ARBA00022840"/>
    </source>
</evidence>
<dbReference type="InterPro" id="IPR041027">
    <property type="entry name" value="FtsK_alpha"/>
</dbReference>
<dbReference type="GO" id="GO:0051301">
    <property type="term" value="P:cell division"/>
    <property type="evidence" value="ECO:0007669"/>
    <property type="project" value="UniProtKB-KW"/>
</dbReference>
<sequence length="807" mass="89062">MARKKKRRTKKQQELFRMQLFSGISLFFAIIGVLELGALGRLFMHLMEFFVGGLAIPVFIIEIIFTGWILVTGHGPLVLARIMNTVIWAVPILAILMHAWDYLAIALSSDTSVLEVTWQRAIANFTVEGAGQPLGGGLLGGLLYTFTFYTVSQLGTYIFVGIALMILLCYLFSITWLDLVEGIQSITHVVFNWLGEFWDTTKQQFSSYREDREKYKADQSKKKASRSKAAKKGKLSDEDQERSEKNNRIKPKQVDIEDEDLVIVGPSASASNGNQPAEIEQTSLEIGAQADEFHKAEQANAQASPDTGDQDVDTEPDDGKDIVMDMAAEPDNPEYKLPPAHLLTPIKATDQSGEYAVIKENVRKLEATFKSFNVDAKVTKANLGPAVTKYEIQPAIGVKVSKIVGLADDIALSLAAKDIRIEAPIPGKSFIGIEVPNQDVSLVSFRDSFEHQLQSGKVLEVPLGKDISGNIRSADLTKMPHLLVAGSTGSGKSVAINGIIVSILMKAKPNEVKLMMIDPKKVELSIYNGIPHLLTPVVTNPRKAAQALQKVVQEMERRYELFAASGQRNIDGYNDFVHEENLNEGTAHPTLPYIVVIVDELADLMMVASKEVEAAITRLAQMARAAGIHMILATQRPSVDVITGIIKANVPSRIAFAVSSGTDSRTIIDQNGAEKLLGRGDMLYLPMGESKPIRVQGAFITDDEVEHVVSFVKDQQEPNYVESMMPTETKESAPGEDLDEMWDTVLEFVKTRETVSISMLQRQFRVGYNRAARLVDDMEQRGIVGPQEGSKPRTVNIFQENDDEPTE</sequence>
<keyword evidence="13" id="KW-0132">Cell division</keyword>
<keyword evidence="6 9" id="KW-0067">ATP-binding</keyword>
<dbReference type="InterPro" id="IPR003593">
    <property type="entry name" value="AAA+_ATPase"/>
</dbReference>
<dbReference type="PROSITE" id="PS50901">
    <property type="entry name" value="FTSK"/>
    <property type="match status" value="1"/>
</dbReference>
<evidence type="ECO:0000256" key="11">
    <source>
        <dbReference type="SAM" id="Phobius"/>
    </source>
</evidence>
<name>A0AAU8ULH0_9LACT</name>
<dbReference type="SUPFAM" id="SSF46785">
    <property type="entry name" value="Winged helix' DNA-binding domain"/>
    <property type="match status" value="1"/>
</dbReference>
<reference evidence="13 14" key="1">
    <citation type="journal article" date="2016" name="Genome Announc.">
        <title>Complete Genome Sequences of Aerococcus christensenii CCUG 28831T, Aerococcus sanguinicola CCUG 43001T, Aerococcus urinae CCUG 36881T, Aerococcus urinaeequi CCUG 28094T, Aerococcus urinaehominis CCUG 42038 BT, and Aerococcus viridans CCUG 4311T.</title>
        <authorList>
            <person name="Carkaci D."/>
            <person name="Dargis R."/>
            <person name="Nielsen X.C."/>
            <person name="Skovgaard O."/>
            <person name="Fuursted K."/>
            <person name="Christensen J.J."/>
        </authorList>
    </citation>
    <scope>NUCLEOTIDE SEQUENCE [LARGE SCALE GENOMIC DNA]</scope>
    <source>
        <strain evidence="13 14">CCUG4311</strain>
    </source>
</reference>
<feature type="compositionally biased region" description="Basic and acidic residues" evidence="10">
    <location>
        <begin position="234"/>
        <end position="255"/>
    </location>
</feature>
<dbReference type="Pfam" id="PF09397">
    <property type="entry name" value="FtsK_gamma"/>
    <property type="match status" value="1"/>
</dbReference>
<evidence type="ECO:0000256" key="9">
    <source>
        <dbReference type="PROSITE-ProRule" id="PRU00289"/>
    </source>
</evidence>
<dbReference type="InterPro" id="IPR018541">
    <property type="entry name" value="Ftsk_gamma"/>
</dbReference>
<dbReference type="InterPro" id="IPR036390">
    <property type="entry name" value="WH_DNA-bd_sf"/>
</dbReference>
<comment type="subcellular location">
    <subcellularLocation>
        <location evidence="1">Membrane</location>
        <topology evidence="1">Multi-pass membrane protein</topology>
    </subcellularLocation>
</comment>
<keyword evidence="11" id="KW-0472">Membrane</keyword>
<feature type="compositionally biased region" description="Basic residues" evidence="10">
    <location>
        <begin position="222"/>
        <end position="233"/>
    </location>
</feature>
<dbReference type="PANTHER" id="PTHR22683:SF41">
    <property type="entry name" value="DNA TRANSLOCASE FTSK"/>
    <property type="match status" value="1"/>
</dbReference>
<dbReference type="GeneID" id="32030014"/>
<reference evidence="14" key="2">
    <citation type="submission" date="2016-01" db="EMBL/GenBank/DDBJ databases">
        <title>Six Aerococcus type strain genome sequencing and assembly using PacBio and Illumina Hiseq.</title>
        <authorList>
            <person name="Carkaci D."/>
            <person name="Dargis R."/>
            <person name="Nielsen X.C."/>
            <person name="Skovgaard O."/>
            <person name="Fuursted K."/>
            <person name="Christensen J.J."/>
        </authorList>
    </citation>
    <scope>NUCLEOTIDE SEQUENCE [LARGE SCALE GENOMIC DNA]</scope>
    <source>
        <strain evidence="14">CCUG4311</strain>
    </source>
</reference>
<dbReference type="InterPro" id="IPR050206">
    <property type="entry name" value="FtsK/SpoIIIE/SftA"/>
</dbReference>
<keyword evidence="5" id="KW-0159">Chromosome partition</keyword>
<keyword evidence="4 9" id="KW-0547">Nucleotide-binding</keyword>
<organism evidence="13 14">
    <name type="scientific">Aerococcus viridans</name>
    <dbReference type="NCBI Taxonomy" id="1377"/>
    <lineage>
        <taxon>Bacteria</taxon>
        <taxon>Bacillati</taxon>
        <taxon>Bacillota</taxon>
        <taxon>Bacilli</taxon>
        <taxon>Lactobacillales</taxon>
        <taxon>Aerococcaceae</taxon>
        <taxon>Aerococcus</taxon>
    </lineage>
</organism>